<dbReference type="UniPathway" id="UPA00077">
    <property type="reaction ID" value="UER00156"/>
</dbReference>
<gene>
    <name evidence="14" type="ORF">B0682_05910</name>
</gene>
<evidence type="ECO:0000256" key="6">
    <source>
        <dbReference type="ARBA" id="ARBA00016919"/>
    </source>
</evidence>
<dbReference type="CDD" id="cd00739">
    <property type="entry name" value="DHPS"/>
    <property type="match status" value="1"/>
</dbReference>
<dbReference type="InterPro" id="IPR045031">
    <property type="entry name" value="DHP_synth-like"/>
</dbReference>
<keyword evidence="10 12" id="KW-0289">Folate biosynthesis</keyword>
<dbReference type="FunFam" id="3.20.20.20:FF:000006">
    <property type="entry name" value="Dihydropteroate synthase"/>
    <property type="match status" value="1"/>
</dbReference>
<comment type="caution">
    <text evidence="14">The sequence shown here is derived from an EMBL/GenBank/DDBJ whole genome shotgun (WGS) entry which is preliminary data.</text>
</comment>
<keyword evidence="9 12" id="KW-0460">Magnesium</keyword>
<comment type="similarity">
    <text evidence="4 12">Belongs to the DHPS family.</text>
</comment>
<dbReference type="EMBL" id="MUYT01000007">
    <property type="protein sequence ID" value="OOS20673.1"/>
    <property type="molecule type" value="Genomic_DNA"/>
</dbReference>
<dbReference type="GO" id="GO:0005829">
    <property type="term" value="C:cytosol"/>
    <property type="evidence" value="ECO:0007669"/>
    <property type="project" value="TreeGrafter"/>
</dbReference>
<organism evidence="14 15">
    <name type="scientific">Lwoffella lincolnii</name>
    <dbReference type="NCBI Taxonomy" id="90241"/>
    <lineage>
        <taxon>Bacteria</taxon>
        <taxon>Pseudomonadati</taxon>
        <taxon>Pseudomonadota</taxon>
        <taxon>Gammaproteobacteria</taxon>
        <taxon>Moraxellales</taxon>
        <taxon>Moraxellaceae</taxon>
        <taxon>Lwoffella</taxon>
    </lineage>
</organism>
<dbReference type="GO" id="GO:0046654">
    <property type="term" value="P:tetrahydrofolate biosynthetic process"/>
    <property type="evidence" value="ECO:0007669"/>
    <property type="project" value="UniProtKB-UniPathway"/>
</dbReference>
<dbReference type="GO" id="GO:0004156">
    <property type="term" value="F:dihydropteroate synthase activity"/>
    <property type="evidence" value="ECO:0007669"/>
    <property type="project" value="UniProtKB-EC"/>
</dbReference>
<dbReference type="AlphaFoldDB" id="A0A1T0CEF5"/>
<evidence type="ECO:0000259" key="13">
    <source>
        <dbReference type="PROSITE" id="PS50972"/>
    </source>
</evidence>
<evidence type="ECO:0000256" key="5">
    <source>
        <dbReference type="ARBA" id="ARBA00012458"/>
    </source>
</evidence>
<dbReference type="PANTHER" id="PTHR20941">
    <property type="entry name" value="FOLATE SYNTHESIS PROTEINS"/>
    <property type="match status" value="1"/>
</dbReference>
<dbReference type="OrthoDB" id="9811744at2"/>
<dbReference type="Gene3D" id="3.20.20.20">
    <property type="entry name" value="Dihydropteroate synthase-like"/>
    <property type="match status" value="1"/>
</dbReference>
<dbReference type="Proteomes" id="UP000191094">
    <property type="component" value="Unassembled WGS sequence"/>
</dbReference>
<evidence type="ECO:0000256" key="9">
    <source>
        <dbReference type="ARBA" id="ARBA00022842"/>
    </source>
</evidence>
<proteinExistence type="inferred from homology"/>
<protein>
    <recommendedName>
        <fullName evidence="6 12">Dihydropteroate synthase</fullName>
        <shortName evidence="12">DHPS</shortName>
        <ecNumber evidence="5 12">2.5.1.15</ecNumber>
    </recommendedName>
    <alternativeName>
        <fullName evidence="11 12">Dihydropteroate pyrophosphorylase</fullName>
    </alternativeName>
</protein>
<dbReference type="PANTHER" id="PTHR20941:SF1">
    <property type="entry name" value="FOLIC ACID SYNTHESIS PROTEIN FOL1"/>
    <property type="match status" value="1"/>
</dbReference>
<keyword evidence="15" id="KW-1185">Reference proteome</keyword>
<comment type="catalytic activity">
    <reaction evidence="1">
        <text>(7,8-dihydropterin-6-yl)methyl diphosphate + 4-aminobenzoate = 7,8-dihydropteroate + diphosphate</text>
        <dbReference type="Rhea" id="RHEA:19949"/>
        <dbReference type="ChEBI" id="CHEBI:17836"/>
        <dbReference type="ChEBI" id="CHEBI:17839"/>
        <dbReference type="ChEBI" id="CHEBI:33019"/>
        <dbReference type="ChEBI" id="CHEBI:72950"/>
        <dbReference type="EC" id="2.5.1.15"/>
    </reaction>
</comment>
<evidence type="ECO:0000256" key="3">
    <source>
        <dbReference type="ARBA" id="ARBA00004763"/>
    </source>
</evidence>
<keyword evidence="8 12" id="KW-0479">Metal-binding</keyword>
<comment type="pathway">
    <text evidence="3 12">Cofactor biosynthesis; tetrahydrofolate biosynthesis; 7,8-dihydrofolate from 2-amino-4-hydroxy-6-hydroxymethyl-7,8-dihydropteridine diphosphate and 4-aminobenzoate: step 1/2.</text>
</comment>
<evidence type="ECO:0000313" key="15">
    <source>
        <dbReference type="Proteomes" id="UP000191094"/>
    </source>
</evidence>
<dbReference type="PROSITE" id="PS00793">
    <property type="entry name" value="DHPS_2"/>
    <property type="match status" value="1"/>
</dbReference>
<evidence type="ECO:0000256" key="1">
    <source>
        <dbReference type="ARBA" id="ARBA00000012"/>
    </source>
</evidence>
<dbReference type="PROSITE" id="PS50972">
    <property type="entry name" value="PTERIN_BINDING"/>
    <property type="match status" value="1"/>
</dbReference>
<dbReference type="InterPro" id="IPR000489">
    <property type="entry name" value="Pterin-binding_dom"/>
</dbReference>
<dbReference type="InterPro" id="IPR011005">
    <property type="entry name" value="Dihydropteroate_synth-like_sf"/>
</dbReference>
<dbReference type="NCBIfam" id="TIGR01496">
    <property type="entry name" value="DHPS"/>
    <property type="match status" value="1"/>
</dbReference>
<dbReference type="STRING" id="90241.B0682_05910"/>
<evidence type="ECO:0000256" key="7">
    <source>
        <dbReference type="ARBA" id="ARBA00022679"/>
    </source>
</evidence>
<dbReference type="InterPro" id="IPR006390">
    <property type="entry name" value="DHP_synth_dom"/>
</dbReference>
<evidence type="ECO:0000313" key="14">
    <source>
        <dbReference type="EMBL" id="OOS20673.1"/>
    </source>
</evidence>
<evidence type="ECO:0000256" key="10">
    <source>
        <dbReference type="ARBA" id="ARBA00022909"/>
    </source>
</evidence>
<name>A0A1T0CEF5_9GAMM</name>
<evidence type="ECO:0000256" key="2">
    <source>
        <dbReference type="ARBA" id="ARBA00001946"/>
    </source>
</evidence>
<dbReference type="EC" id="2.5.1.15" evidence="5 12"/>
<evidence type="ECO:0000256" key="11">
    <source>
        <dbReference type="ARBA" id="ARBA00030193"/>
    </source>
</evidence>
<accession>A0A1T0CEF5</accession>
<sequence length="299" mass="32640">MPFFMYPLPNHTLCYRNKCLSLAKPQIMGILNVTPDSFSDGGEHDSVALAVKHAKQMMAQGASIIDIGGESTRPNADVVSTDQELERVVPVVQAIRNQLGDDVWLSIDTSNPKVMMASIEAGADIINDVRALKREGAVQVVADLAVPVVLMHMRGEPTTMNQLANYDDVLTDVLTELSQRVDAVTAQGVNRHNIIIDPGFGFAKHYQHHCQLLRQLQAFGCFDLPILFGVSRKRFLGEVLDNSGTPAFIGHTVKDRDPVGVAAALLAVQQGASIIRTHNVAMTCQALAIYEQVFLQQTL</sequence>
<evidence type="ECO:0000256" key="8">
    <source>
        <dbReference type="ARBA" id="ARBA00022723"/>
    </source>
</evidence>
<comment type="cofactor">
    <cofactor evidence="2 12">
        <name>Mg(2+)</name>
        <dbReference type="ChEBI" id="CHEBI:18420"/>
    </cofactor>
</comment>
<dbReference type="PROSITE" id="PS00792">
    <property type="entry name" value="DHPS_1"/>
    <property type="match status" value="1"/>
</dbReference>
<comment type="function">
    <text evidence="12">Catalyzes the condensation of para-aminobenzoate (pABA) with 6-hydroxymethyl-7,8-dihydropterin diphosphate (DHPt-PP) to form 7,8-dihydropteroate (H2Pte), the immediate precursor of folate derivatives.</text>
</comment>
<dbReference type="SUPFAM" id="SSF51717">
    <property type="entry name" value="Dihydropteroate synthetase-like"/>
    <property type="match status" value="1"/>
</dbReference>
<dbReference type="GO" id="GO:0046656">
    <property type="term" value="P:folic acid biosynthetic process"/>
    <property type="evidence" value="ECO:0007669"/>
    <property type="project" value="UniProtKB-KW"/>
</dbReference>
<reference evidence="14 15" key="1">
    <citation type="submission" date="2017-02" db="EMBL/GenBank/DDBJ databases">
        <title>Draft genome sequence of Moraxella lincolnii CCUG 9405T type strain.</title>
        <authorList>
            <person name="Salva-Serra F."/>
            <person name="Engstrom-Jakobsson H."/>
            <person name="Thorell K."/>
            <person name="Jaen-Luchoro D."/>
            <person name="Gonzales-Siles L."/>
            <person name="Karlsson R."/>
            <person name="Yazdan S."/>
            <person name="Boulund F."/>
            <person name="Johnning A."/>
            <person name="Engstrand L."/>
            <person name="Kristiansson E."/>
            <person name="Moore E."/>
        </authorList>
    </citation>
    <scope>NUCLEOTIDE SEQUENCE [LARGE SCALE GENOMIC DNA]</scope>
    <source>
        <strain evidence="14 15">CCUG 9405</strain>
    </source>
</reference>
<dbReference type="GO" id="GO:0046872">
    <property type="term" value="F:metal ion binding"/>
    <property type="evidence" value="ECO:0007669"/>
    <property type="project" value="UniProtKB-KW"/>
</dbReference>
<evidence type="ECO:0000256" key="12">
    <source>
        <dbReference type="RuleBase" id="RU361205"/>
    </source>
</evidence>
<keyword evidence="7 12" id="KW-0808">Transferase</keyword>
<evidence type="ECO:0000256" key="4">
    <source>
        <dbReference type="ARBA" id="ARBA00009503"/>
    </source>
</evidence>
<feature type="domain" description="Pterin-binding" evidence="13">
    <location>
        <begin position="25"/>
        <end position="288"/>
    </location>
</feature>
<dbReference type="Pfam" id="PF00809">
    <property type="entry name" value="Pterin_bind"/>
    <property type="match status" value="1"/>
</dbReference>